<gene>
    <name evidence="2" type="ORF">EEJ31_11305</name>
</gene>
<reference evidence="2 3" key="1">
    <citation type="submission" date="2018-11" db="EMBL/GenBank/DDBJ databases">
        <title>Cryobacterium sp. nov., isolated from rhizosphere soil of lettuce.</title>
        <authorList>
            <person name="Wang Y."/>
        </authorList>
    </citation>
    <scope>NUCLEOTIDE SEQUENCE [LARGE SCALE GENOMIC DNA]</scope>
    <source>
        <strain evidence="2 3">NEAU-85</strain>
    </source>
</reference>
<dbReference type="EMBL" id="RDSR01000020">
    <property type="protein sequence ID" value="RNE59097.1"/>
    <property type="molecule type" value="Genomic_DNA"/>
</dbReference>
<name>A0A3M8L0N0_9MICO</name>
<evidence type="ECO:0000256" key="1">
    <source>
        <dbReference type="SAM" id="Phobius"/>
    </source>
</evidence>
<feature type="transmembrane region" description="Helical" evidence="1">
    <location>
        <begin position="177"/>
        <end position="198"/>
    </location>
</feature>
<evidence type="ECO:0000313" key="2">
    <source>
        <dbReference type="EMBL" id="RNE59097.1"/>
    </source>
</evidence>
<dbReference type="OrthoDB" id="9809977at2"/>
<feature type="transmembrane region" description="Helical" evidence="1">
    <location>
        <begin position="7"/>
        <end position="26"/>
    </location>
</feature>
<keyword evidence="1" id="KW-0472">Membrane</keyword>
<dbReference type="AlphaFoldDB" id="A0A3M8L0N0"/>
<proteinExistence type="predicted"/>
<sequence>MRKVFGVARILVALTGIVAMIGDFNYSIGTSPFATGNFFSYFTIQSMIVGVTVFVIGAVNALRQPEDPLWLDMVRLISTTYLIVSGIVFAFILIEGTLRGIPVWAPWSSQLMHFWISGFALLDWLIAPGRDAPWKTVPWVLVFPAVWLVYTMIRGTYVYWYPYFFLDPAIVEVPYEFSIYLLAIIAVFTGVTSLLLAISRVPRLEHVRERWGRNRPAPAARRRRDRRTVQG</sequence>
<feature type="transmembrane region" description="Helical" evidence="1">
    <location>
        <begin position="38"/>
        <end position="62"/>
    </location>
</feature>
<feature type="transmembrane region" description="Helical" evidence="1">
    <location>
        <begin position="74"/>
        <end position="94"/>
    </location>
</feature>
<keyword evidence="3" id="KW-1185">Reference proteome</keyword>
<protein>
    <recommendedName>
        <fullName evidence="4">FAR-17a/AIG1-like protein</fullName>
    </recommendedName>
</protein>
<dbReference type="NCBIfam" id="NF038065">
    <property type="entry name" value="Pr6Pr"/>
    <property type="match status" value="1"/>
</dbReference>
<keyword evidence="1" id="KW-0812">Transmembrane</keyword>
<accession>A0A3M8L0N0</accession>
<dbReference type="InterPro" id="IPR049713">
    <property type="entry name" value="Pr6Pr-like"/>
</dbReference>
<keyword evidence="1" id="KW-1133">Transmembrane helix</keyword>
<dbReference type="RefSeq" id="WP_123046397.1">
    <property type="nucleotide sequence ID" value="NZ_RDSR01000020.1"/>
</dbReference>
<feature type="transmembrane region" description="Helical" evidence="1">
    <location>
        <begin position="106"/>
        <end position="127"/>
    </location>
</feature>
<evidence type="ECO:0008006" key="4">
    <source>
        <dbReference type="Google" id="ProtNLM"/>
    </source>
</evidence>
<dbReference type="Proteomes" id="UP000279859">
    <property type="component" value="Unassembled WGS sequence"/>
</dbReference>
<evidence type="ECO:0000313" key="3">
    <source>
        <dbReference type="Proteomes" id="UP000279859"/>
    </source>
</evidence>
<feature type="transmembrane region" description="Helical" evidence="1">
    <location>
        <begin position="139"/>
        <end position="157"/>
    </location>
</feature>
<organism evidence="2 3">
    <name type="scientific">Cryobacterium tepidiphilum</name>
    <dbReference type="NCBI Taxonomy" id="2486026"/>
    <lineage>
        <taxon>Bacteria</taxon>
        <taxon>Bacillati</taxon>
        <taxon>Actinomycetota</taxon>
        <taxon>Actinomycetes</taxon>
        <taxon>Micrococcales</taxon>
        <taxon>Microbacteriaceae</taxon>
        <taxon>Cryobacterium</taxon>
    </lineage>
</organism>
<comment type="caution">
    <text evidence="2">The sequence shown here is derived from an EMBL/GenBank/DDBJ whole genome shotgun (WGS) entry which is preliminary data.</text>
</comment>